<dbReference type="EMBL" id="AEVS01000081">
    <property type="protein sequence ID" value="EGA64642.1"/>
    <property type="molecule type" value="Genomic_DNA"/>
</dbReference>
<evidence type="ECO:0000256" key="3">
    <source>
        <dbReference type="ARBA" id="ARBA00022452"/>
    </source>
</evidence>
<dbReference type="InterPro" id="IPR011250">
    <property type="entry name" value="OMP/PagP_B-barrel"/>
</dbReference>
<sequence>MLLFCANNSIKQNPTKGFHNEKTLLSLTVLATLASANAFAHKEGEFVVRGGLAAVVPNDSSGNVLDTPGSSFSVDSNVQLGLTLGYMITDNISFEVLAATPFSHSISTNLLNLGEVAETKHLPPTFMLQYYFGEAESDIRPYVGAGINYTVFFDEELNGTGTAAGLSNLSLDDSWGLAANVGVDYMLNDDWFLNASVWYADIETTAKYTAGGQEYSTDVTIDPWVFMIGGGYKF</sequence>
<dbReference type="GO" id="GO:0044384">
    <property type="term" value="C:host outer membrane"/>
    <property type="evidence" value="ECO:0007669"/>
    <property type="project" value="InterPro"/>
</dbReference>
<keyword evidence="6" id="KW-0472">Membrane</keyword>
<dbReference type="Pfam" id="PF03922">
    <property type="entry name" value="OmpW"/>
    <property type="match status" value="1"/>
</dbReference>
<proteinExistence type="inferred from homology"/>
<dbReference type="GO" id="GO:0055085">
    <property type="term" value="P:transmembrane transport"/>
    <property type="evidence" value="ECO:0007669"/>
    <property type="project" value="TreeGrafter"/>
</dbReference>
<dbReference type="Proteomes" id="UP000004371">
    <property type="component" value="Unassembled WGS sequence"/>
</dbReference>
<keyword evidence="10" id="KW-1185">Reference proteome</keyword>
<gene>
    <name evidence="9" type="ORF">VIBR0546_07217</name>
</gene>
<keyword evidence="4" id="KW-0812">Transmembrane</keyword>
<dbReference type="STRING" id="945543.VIBR0546_07217"/>
<dbReference type="PANTHER" id="PTHR36920:SF1">
    <property type="entry name" value="OUTER MEMBRANE PROTEIN W"/>
    <property type="match status" value="1"/>
</dbReference>
<comment type="caution">
    <text evidence="9">The sequence shown here is derived from an EMBL/GenBank/DDBJ whole genome shotgun (WGS) entry which is preliminary data.</text>
</comment>
<evidence type="ECO:0000256" key="6">
    <source>
        <dbReference type="ARBA" id="ARBA00023136"/>
    </source>
</evidence>
<dbReference type="InterPro" id="IPR000758">
    <property type="entry name" value="Enterovir_OMP"/>
</dbReference>
<dbReference type="NCBIfam" id="NF008202">
    <property type="entry name" value="PRK10959.1"/>
    <property type="match status" value="1"/>
</dbReference>
<dbReference type="AlphaFoldDB" id="E8LXN1"/>
<dbReference type="eggNOG" id="COG3047">
    <property type="taxonomic scope" value="Bacteria"/>
</dbReference>
<dbReference type="PANTHER" id="PTHR36920">
    <property type="match status" value="1"/>
</dbReference>
<organism evidence="9 10">
    <name type="scientific">Vibrio brasiliensis LMG 20546</name>
    <dbReference type="NCBI Taxonomy" id="945543"/>
    <lineage>
        <taxon>Bacteria</taxon>
        <taxon>Pseudomonadati</taxon>
        <taxon>Pseudomonadota</taxon>
        <taxon>Gammaproteobacteria</taxon>
        <taxon>Vibrionales</taxon>
        <taxon>Vibrionaceae</taxon>
        <taxon>Vibrio</taxon>
        <taxon>Vibrio oreintalis group</taxon>
    </lineage>
</organism>
<evidence type="ECO:0000256" key="4">
    <source>
        <dbReference type="ARBA" id="ARBA00022692"/>
    </source>
</evidence>
<protein>
    <recommendedName>
        <fullName evidence="8">Outer membrane protein W</fullName>
    </recommendedName>
</protein>
<evidence type="ECO:0000313" key="9">
    <source>
        <dbReference type="EMBL" id="EGA64642.1"/>
    </source>
</evidence>
<evidence type="ECO:0000256" key="5">
    <source>
        <dbReference type="ARBA" id="ARBA00022729"/>
    </source>
</evidence>
<evidence type="ECO:0000313" key="10">
    <source>
        <dbReference type="Proteomes" id="UP000004371"/>
    </source>
</evidence>
<dbReference type="FunFam" id="2.40.160.20:FF:000001">
    <property type="entry name" value="Outer membrane protein W"/>
    <property type="match status" value="1"/>
</dbReference>
<keyword evidence="3" id="KW-1134">Transmembrane beta strand</keyword>
<keyword evidence="7" id="KW-0998">Cell outer membrane</keyword>
<reference evidence="9 10" key="1">
    <citation type="journal article" date="2012" name="Int. J. Syst. Evol. Microbiol.">
        <title>Vibrio caribbeanicus sp. nov., isolated from the marine sponge Scleritoderma cyanea.</title>
        <authorList>
            <person name="Hoffmann M."/>
            <person name="Monday S.R."/>
            <person name="Allard M.W."/>
            <person name="Strain E.A."/>
            <person name="Whittaker P."/>
            <person name="Naum M."/>
            <person name="McCarthy P.J."/>
            <person name="Lopez J.V."/>
            <person name="Fischer M."/>
            <person name="Brown E.W."/>
        </authorList>
    </citation>
    <scope>NUCLEOTIDE SEQUENCE [LARGE SCALE GENOMIC DNA]</scope>
    <source>
        <strain evidence="9 10">LMG 20546</strain>
    </source>
</reference>
<dbReference type="GO" id="GO:0009279">
    <property type="term" value="C:cell outer membrane"/>
    <property type="evidence" value="ECO:0007669"/>
    <property type="project" value="UniProtKB-SubCell"/>
</dbReference>
<comment type="subcellular location">
    <subcellularLocation>
        <location evidence="1">Cell outer membrane</location>
    </subcellularLocation>
</comment>
<dbReference type="InterPro" id="IPR005618">
    <property type="entry name" value="OMPW"/>
</dbReference>
<dbReference type="Gene3D" id="2.40.160.20">
    <property type="match status" value="1"/>
</dbReference>
<evidence type="ECO:0000256" key="7">
    <source>
        <dbReference type="ARBA" id="ARBA00023237"/>
    </source>
</evidence>
<comment type="similarity">
    <text evidence="2">Belongs to the OmpW/AlkL family.</text>
</comment>
<accession>E8LXN1</accession>
<keyword evidence="5" id="KW-0732">Signal</keyword>
<evidence type="ECO:0000256" key="2">
    <source>
        <dbReference type="ARBA" id="ARBA00009330"/>
    </source>
</evidence>
<dbReference type="PROSITE" id="PS00695">
    <property type="entry name" value="ENT_VIR_OMP_2"/>
    <property type="match status" value="1"/>
</dbReference>
<evidence type="ECO:0000256" key="8">
    <source>
        <dbReference type="ARBA" id="ARBA00074212"/>
    </source>
</evidence>
<dbReference type="SUPFAM" id="SSF56925">
    <property type="entry name" value="OMPA-like"/>
    <property type="match status" value="1"/>
</dbReference>
<name>E8LXN1_9VIBR</name>
<evidence type="ECO:0000256" key="1">
    <source>
        <dbReference type="ARBA" id="ARBA00004442"/>
    </source>
</evidence>